<dbReference type="SMART" id="SM00276">
    <property type="entry name" value="GLECT"/>
    <property type="match status" value="2"/>
</dbReference>
<dbReference type="PROSITE" id="PS51304">
    <property type="entry name" value="GALECTIN"/>
    <property type="match status" value="2"/>
</dbReference>
<proteinExistence type="evidence at transcript level"/>
<dbReference type="InterPro" id="IPR001079">
    <property type="entry name" value="Galectin_CRD"/>
</dbReference>
<evidence type="ECO:0000256" key="4">
    <source>
        <dbReference type="SAM" id="MobiDB-lite"/>
    </source>
</evidence>
<accession>A0A6M3RNB6</accession>
<feature type="domain" description="Galectin" evidence="5">
    <location>
        <begin position="191"/>
        <end position="322"/>
    </location>
</feature>
<evidence type="ECO:0000259" key="5">
    <source>
        <dbReference type="PROSITE" id="PS51304"/>
    </source>
</evidence>
<dbReference type="SMR" id="A0A6M3RNB6"/>
<dbReference type="FunFam" id="2.60.120.200:FF:000124">
    <property type="entry name" value="Galectin-4"/>
    <property type="match status" value="1"/>
</dbReference>
<evidence type="ECO:0000256" key="2">
    <source>
        <dbReference type="ARBA" id="ARBA00022737"/>
    </source>
</evidence>
<dbReference type="EMBL" id="MK616586">
    <property type="protein sequence ID" value="QJD13864.1"/>
    <property type="molecule type" value="mRNA"/>
</dbReference>
<evidence type="ECO:0000313" key="6">
    <source>
        <dbReference type="EMBL" id="QJD13864.1"/>
    </source>
</evidence>
<feature type="region of interest" description="Disordered" evidence="4">
    <location>
        <begin position="160"/>
        <end position="179"/>
    </location>
</feature>
<dbReference type="Pfam" id="PF00337">
    <property type="entry name" value="Gal-bind_lectin"/>
    <property type="match status" value="2"/>
</dbReference>
<dbReference type="Gene3D" id="2.60.120.200">
    <property type="match status" value="2"/>
</dbReference>
<dbReference type="PANTHER" id="PTHR11346">
    <property type="entry name" value="GALECTIN"/>
    <property type="match status" value="1"/>
</dbReference>
<dbReference type="GO" id="GO:0030246">
    <property type="term" value="F:carbohydrate binding"/>
    <property type="evidence" value="ECO:0007669"/>
    <property type="project" value="UniProtKB-UniRule"/>
</dbReference>
<organism evidence="6">
    <name type="scientific">Sebastes schlegelii</name>
    <name type="common">Korean rockfish</name>
    <dbReference type="NCBI Taxonomy" id="214486"/>
    <lineage>
        <taxon>Eukaryota</taxon>
        <taxon>Metazoa</taxon>
        <taxon>Chordata</taxon>
        <taxon>Craniata</taxon>
        <taxon>Vertebrata</taxon>
        <taxon>Euteleostomi</taxon>
        <taxon>Actinopterygii</taxon>
        <taxon>Neopterygii</taxon>
        <taxon>Teleostei</taxon>
        <taxon>Neoteleostei</taxon>
        <taxon>Acanthomorphata</taxon>
        <taxon>Eupercaria</taxon>
        <taxon>Perciformes</taxon>
        <taxon>Scorpaenoidei</taxon>
        <taxon>Sebastidae</taxon>
        <taxon>Sebastinae</taxon>
        <taxon>Sebastes</taxon>
    </lineage>
</organism>
<dbReference type="CDD" id="cd00070">
    <property type="entry name" value="GLECT"/>
    <property type="match status" value="2"/>
</dbReference>
<dbReference type="InterPro" id="IPR044156">
    <property type="entry name" value="Galectin-like"/>
</dbReference>
<dbReference type="SMART" id="SM00908">
    <property type="entry name" value="Gal-bind_lectin"/>
    <property type="match status" value="2"/>
</dbReference>
<dbReference type="InterPro" id="IPR013320">
    <property type="entry name" value="ConA-like_dom_sf"/>
</dbReference>
<sequence>MSVSNPRQTFLNPAIPFAGTILGGLLPGEMVLIQGSVPSDADRFQVDFTCGSSVTPRADVAFHFNPRFKKSPCIVCNSLQKERWGREEILYVKPFTVEETFELIILVLKNTFKVAVNGGHVLEYKHRVELERVDTLYISGKVKVQAVGILPVSPNEVSSAASVTKQEQPETNQKPHQTPIISSSGDLSVPFRGELVKGLSVGRSITVKGETNHDAQNFGVNLRVSGGSDIALHLNPRLKEEVFVRNSFRSECWGTEERKLSSAFPFSPGQYFEMIILCERQQFRVAVNGLHQLDFKHRAQDLSRITQLEVLGDVTLLDVKIL</sequence>
<keyword evidence="2" id="KW-0677">Repeat</keyword>
<protein>
    <recommendedName>
        <fullName evidence="3">Galectin</fullName>
    </recommendedName>
</protein>
<evidence type="ECO:0000256" key="1">
    <source>
        <dbReference type="ARBA" id="ARBA00022734"/>
    </source>
</evidence>
<dbReference type="AlphaFoldDB" id="A0A6M3RNB6"/>
<name>A0A6M3RNB6_SEBSC</name>
<reference evidence="6" key="2">
    <citation type="submission" date="2019-03" db="EMBL/GenBank/DDBJ databases">
        <authorList>
            <person name="madusanka R.K."/>
            <person name="Lee J."/>
        </authorList>
    </citation>
    <scope>NUCLEOTIDE SEQUENCE</scope>
</reference>
<dbReference type="GO" id="GO:0005737">
    <property type="term" value="C:cytoplasm"/>
    <property type="evidence" value="ECO:0007669"/>
    <property type="project" value="TreeGrafter"/>
</dbReference>
<dbReference type="PANTHER" id="PTHR11346:SF22">
    <property type="entry name" value="GALECTIN-8"/>
    <property type="match status" value="1"/>
</dbReference>
<reference evidence="6" key="1">
    <citation type="journal article" date="2019" name="Fish Shellfish Immunol.">
        <title>Molecular, transcriptional and functional delineation of Galectin-8 from black rockfish (Sebastes schlegelii) and its potential immunological role.</title>
        <authorList>
            <person name="Madusanka R.K."/>
            <person name="Priyathilaka T.T."/>
            <person name="Janson N."/>
            <person name="Kasthuriarachchi T."/>
            <person name="Jung S."/>
            <person name="Tharuka M.N."/>
            <person name="Lee J."/>
        </authorList>
    </citation>
    <scope>NUCLEOTIDE SEQUENCE</scope>
</reference>
<dbReference type="FunFam" id="2.60.120.200:FF:000023">
    <property type="entry name" value="Galectin"/>
    <property type="match status" value="1"/>
</dbReference>
<keyword evidence="1 3" id="KW-0430">Lectin</keyword>
<dbReference type="SUPFAM" id="SSF49899">
    <property type="entry name" value="Concanavalin A-like lectins/glucanases"/>
    <property type="match status" value="2"/>
</dbReference>
<feature type="domain" description="Galectin" evidence="5">
    <location>
        <begin position="17"/>
        <end position="150"/>
    </location>
</feature>
<evidence type="ECO:0000256" key="3">
    <source>
        <dbReference type="RuleBase" id="RU102079"/>
    </source>
</evidence>